<dbReference type="NCBIfam" id="TIGR01352">
    <property type="entry name" value="tonB_Cterm"/>
    <property type="match status" value="1"/>
</dbReference>
<keyword evidence="8 11" id="KW-1133">Transmembrane helix</keyword>
<evidence type="ECO:0000256" key="11">
    <source>
        <dbReference type="SAM" id="Phobius"/>
    </source>
</evidence>
<keyword evidence="5" id="KW-0997">Cell inner membrane</keyword>
<gene>
    <name evidence="13" type="ORF">FHW12_001357</name>
</gene>
<organism evidence="13 14">
    <name type="scientific">Dokdonella fugitiva</name>
    <dbReference type="NCBI Taxonomy" id="328517"/>
    <lineage>
        <taxon>Bacteria</taxon>
        <taxon>Pseudomonadati</taxon>
        <taxon>Pseudomonadota</taxon>
        <taxon>Gammaproteobacteria</taxon>
        <taxon>Lysobacterales</taxon>
        <taxon>Rhodanobacteraceae</taxon>
        <taxon>Dokdonella</taxon>
    </lineage>
</organism>
<dbReference type="RefSeq" id="WP_182530238.1">
    <property type="nucleotide sequence ID" value="NZ_JACGXL010000002.1"/>
</dbReference>
<evidence type="ECO:0000256" key="4">
    <source>
        <dbReference type="ARBA" id="ARBA00022475"/>
    </source>
</evidence>
<keyword evidence="4" id="KW-1003">Cell membrane</keyword>
<evidence type="ECO:0000256" key="2">
    <source>
        <dbReference type="ARBA" id="ARBA00006555"/>
    </source>
</evidence>
<evidence type="ECO:0000256" key="1">
    <source>
        <dbReference type="ARBA" id="ARBA00004383"/>
    </source>
</evidence>
<evidence type="ECO:0000256" key="6">
    <source>
        <dbReference type="ARBA" id="ARBA00022692"/>
    </source>
</evidence>
<keyword evidence="9 11" id="KW-0472">Membrane</keyword>
<dbReference type="Pfam" id="PF03544">
    <property type="entry name" value="TonB_C"/>
    <property type="match status" value="1"/>
</dbReference>
<feature type="region of interest" description="Disordered" evidence="10">
    <location>
        <begin position="134"/>
        <end position="157"/>
    </location>
</feature>
<keyword evidence="14" id="KW-1185">Reference proteome</keyword>
<evidence type="ECO:0000259" key="12">
    <source>
        <dbReference type="PROSITE" id="PS52015"/>
    </source>
</evidence>
<evidence type="ECO:0000256" key="10">
    <source>
        <dbReference type="SAM" id="MobiDB-lite"/>
    </source>
</evidence>
<dbReference type="AlphaFoldDB" id="A0A839EWY1"/>
<dbReference type="GO" id="GO:0055085">
    <property type="term" value="P:transmembrane transport"/>
    <property type="evidence" value="ECO:0007669"/>
    <property type="project" value="InterPro"/>
</dbReference>
<evidence type="ECO:0000313" key="14">
    <source>
        <dbReference type="Proteomes" id="UP000550401"/>
    </source>
</evidence>
<sequence>MVVASRLPYRHSRHRPAASRTDWRAVIITVAAHVALLLGLLASPYGAPLRREVAQMILVDLTSSDVASDQQQAVKEAHAAVRAHVPTTASAAPRREAVAAPTRAARVVDEGRETIVASGAASTSEASATGAATAAPLAGSAVGSDGRGEGSARGARFRPPRVLKRVLPAYPDEAYAQGRQGSVDVIVTVATDGSPIDASIYTSSGTPSLDRAAVAAVRSWTYAAATKNGETTQAQAIVTIDWSIAREMRLRGAPRVAQAPSAEQRGKATGVRNCLIRDAQHADLCR</sequence>
<dbReference type="PANTHER" id="PTHR33446:SF2">
    <property type="entry name" value="PROTEIN TONB"/>
    <property type="match status" value="1"/>
</dbReference>
<dbReference type="GO" id="GO:0015031">
    <property type="term" value="P:protein transport"/>
    <property type="evidence" value="ECO:0007669"/>
    <property type="project" value="UniProtKB-KW"/>
</dbReference>
<name>A0A839EWY1_9GAMM</name>
<keyword evidence="6 11" id="KW-0812">Transmembrane</keyword>
<evidence type="ECO:0000256" key="8">
    <source>
        <dbReference type="ARBA" id="ARBA00022989"/>
    </source>
</evidence>
<comment type="similarity">
    <text evidence="2">Belongs to the TonB family.</text>
</comment>
<accession>A0A839EWY1</accession>
<reference evidence="13 14" key="1">
    <citation type="submission" date="2020-07" db="EMBL/GenBank/DDBJ databases">
        <title>Genomic Encyclopedia of Type Strains, Phase IV (KMG-V): Genome sequencing to study the core and pangenomes of soil and plant-associated prokaryotes.</title>
        <authorList>
            <person name="Whitman W."/>
        </authorList>
    </citation>
    <scope>NUCLEOTIDE SEQUENCE [LARGE SCALE GENOMIC DNA]</scope>
    <source>
        <strain evidence="13 14">RH2WT43</strain>
    </source>
</reference>
<evidence type="ECO:0000256" key="9">
    <source>
        <dbReference type="ARBA" id="ARBA00023136"/>
    </source>
</evidence>
<evidence type="ECO:0000256" key="7">
    <source>
        <dbReference type="ARBA" id="ARBA00022927"/>
    </source>
</evidence>
<dbReference type="SUPFAM" id="SSF74653">
    <property type="entry name" value="TolA/TonB C-terminal domain"/>
    <property type="match status" value="1"/>
</dbReference>
<dbReference type="Gene3D" id="3.30.1150.10">
    <property type="match status" value="1"/>
</dbReference>
<dbReference type="EMBL" id="JACGXL010000002">
    <property type="protein sequence ID" value="MBA8887143.1"/>
    <property type="molecule type" value="Genomic_DNA"/>
</dbReference>
<evidence type="ECO:0000256" key="5">
    <source>
        <dbReference type="ARBA" id="ARBA00022519"/>
    </source>
</evidence>
<dbReference type="Proteomes" id="UP000550401">
    <property type="component" value="Unassembled WGS sequence"/>
</dbReference>
<dbReference type="InterPro" id="IPR037682">
    <property type="entry name" value="TonB_C"/>
</dbReference>
<dbReference type="InterPro" id="IPR006260">
    <property type="entry name" value="TonB/TolA_C"/>
</dbReference>
<evidence type="ECO:0000313" key="13">
    <source>
        <dbReference type="EMBL" id="MBA8887143.1"/>
    </source>
</evidence>
<dbReference type="GO" id="GO:0098797">
    <property type="term" value="C:plasma membrane protein complex"/>
    <property type="evidence" value="ECO:0007669"/>
    <property type="project" value="TreeGrafter"/>
</dbReference>
<comment type="caution">
    <text evidence="13">The sequence shown here is derived from an EMBL/GenBank/DDBJ whole genome shotgun (WGS) entry which is preliminary data.</text>
</comment>
<dbReference type="GO" id="GO:0031992">
    <property type="term" value="F:energy transducer activity"/>
    <property type="evidence" value="ECO:0007669"/>
    <property type="project" value="TreeGrafter"/>
</dbReference>
<feature type="transmembrane region" description="Helical" evidence="11">
    <location>
        <begin position="21"/>
        <end position="42"/>
    </location>
</feature>
<keyword evidence="7" id="KW-0653">Protein transport</keyword>
<dbReference type="InterPro" id="IPR051045">
    <property type="entry name" value="TonB-dependent_transducer"/>
</dbReference>
<feature type="domain" description="TonB C-terminal" evidence="12">
    <location>
        <begin position="155"/>
        <end position="251"/>
    </location>
</feature>
<protein>
    <submittedName>
        <fullName evidence="13">Protein TonB</fullName>
    </submittedName>
</protein>
<comment type="subcellular location">
    <subcellularLocation>
        <location evidence="1">Cell inner membrane</location>
        <topology evidence="1">Single-pass membrane protein</topology>
        <orientation evidence="1">Periplasmic side</orientation>
    </subcellularLocation>
</comment>
<dbReference type="PANTHER" id="PTHR33446">
    <property type="entry name" value="PROTEIN TONB-RELATED"/>
    <property type="match status" value="1"/>
</dbReference>
<evidence type="ECO:0000256" key="3">
    <source>
        <dbReference type="ARBA" id="ARBA00022448"/>
    </source>
</evidence>
<dbReference type="PROSITE" id="PS52015">
    <property type="entry name" value="TONB_CTD"/>
    <property type="match status" value="1"/>
</dbReference>
<proteinExistence type="inferred from homology"/>
<keyword evidence="3" id="KW-0813">Transport</keyword>